<name>A0A4Z2DWV7_SCHJA</name>
<protein>
    <submittedName>
        <fullName evidence="2">Uncharacterized protein</fullName>
    </submittedName>
</protein>
<sequence length="66" mass="6791">MTTPTVSVSGTTTTTALSTTSSTSSSSTIIHKPSLPGPSGLNVNLTADCLHSINYQSNNEVKPINQ</sequence>
<reference evidence="2 3" key="1">
    <citation type="submission" date="2019-03" db="EMBL/GenBank/DDBJ databases">
        <title>An improved genome assembly of the fluke Schistosoma japonicum.</title>
        <authorList>
            <person name="Hu W."/>
            <person name="Luo F."/>
            <person name="Yin M."/>
            <person name="Mo X."/>
            <person name="Sun C."/>
            <person name="Wu Q."/>
            <person name="Zhu B."/>
            <person name="Xiang M."/>
            <person name="Wang J."/>
            <person name="Wang Y."/>
            <person name="Zhang T."/>
            <person name="Xu B."/>
            <person name="Zheng H."/>
            <person name="Feng Z."/>
        </authorList>
    </citation>
    <scope>NUCLEOTIDE SEQUENCE [LARGE SCALE GENOMIC DNA]</scope>
    <source>
        <strain evidence="2">HuSjv2</strain>
        <tissue evidence="2">Worms</tissue>
    </source>
</reference>
<comment type="caution">
    <text evidence="2">The sequence shown here is derived from an EMBL/GenBank/DDBJ whole genome shotgun (WGS) entry which is preliminary data.</text>
</comment>
<keyword evidence="3" id="KW-1185">Reference proteome</keyword>
<accession>A0A4Z2DWV7</accession>
<feature type="compositionally biased region" description="Low complexity" evidence="1">
    <location>
        <begin position="1"/>
        <end position="28"/>
    </location>
</feature>
<dbReference type="Proteomes" id="UP000311919">
    <property type="component" value="Unassembled WGS sequence"/>
</dbReference>
<dbReference type="EMBL" id="SKCS01000014">
    <property type="protein sequence ID" value="TNN21041.1"/>
    <property type="molecule type" value="Genomic_DNA"/>
</dbReference>
<dbReference type="AlphaFoldDB" id="A0A4Z2DWV7"/>
<proteinExistence type="predicted"/>
<evidence type="ECO:0000313" key="3">
    <source>
        <dbReference type="Proteomes" id="UP000311919"/>
    </source>
</evidence>
<feature type="region of interest" description="Disordered" evidence="1">
    <location>
        <begin position="1"/>
        <end position="38"/>
    </location>
</feature>
<gene>
    <name evidence="2" type="ORF">EWB00_000947</name>
</gene>
<evidence type="ECO:0000313" key="2">
    <source>
        <dbReference type="EMBL" id="TNN21041.1"/>
    </source>
</evidence>
<organism evidence="2 3">
    <name type="scientific">Schistosoma japonicum</name>
    <name type="common">Blood fluke</name>
    <dbReference type="NCBI Taxonomy" id="6182"/>
    <lineage>
        <taxon>Eukaryota</taxon>
        <taxon>Metazoa</taxon>
        <taxon>Spiralia</taxon>
        <taxon>Lophotrochozoa</taxon>
        <taxon>Platyhelminthes</taxon>
        <taxon>Trematoda</taxon>
        <taxon>Digenea</taxon>
        <taxon>Strigeidida</taxon>
        <taxon>Schistosomatoidea</taxon>
        <taxon>Schistosomatidae</taxon>
        <taxon>Schistosoma</taxon>
    </lineage>
</organism>
<evidence type="ECO:0000256" key="1">
    <source>
        <dbReference type="SAM" id="MobiDB-lite"/>
    </source>
</evidence>